<evidence type="ECO:0000313" key="2">
    <source>
        <dbReference type="EMBL" id="SOC27662.1"/>
    </source>
</evidence>
<dbReference type="EMBL" id="OBML01000020">
    <property type="protein sequence ID" value="SOC27662.1"/>
    <property type="molecule type" value="Genomic_DNA"/>
</dbReference>
<protein>
    <submittedName>
        <fullName evidence="2">Phage Mu protein F like protein</fullName>
    </submittedName>
</protein>
<dbReference type="Pfam" id="PF04233">
    <property type="entry name" value="Phage_Mu_F"/>
    <property type="match status" value="1"/>
</dbReference>
<name>A0A285TUT8_9HYPH</name>
<dbReference type="InterPro" id="IPR006528">
    <property type="entry name" value="Phage_head_morphogenesis_dom"/>
</dbReference>
<dbReference type="OrthoDB" id="9813502at2"/>
<feature type="domain" description="Phage head morphogenesis" evidence="1">
    <location>
        <begin position="81"/>
        <end position="186"/>
    </location>
</feature>
<evidence type="ECO:0000259" key="1">
    <source>
        <dbReference type="Pfam" id="PF04233"/>
    </source>
</evidence>
<reference evidence="2 3" key="1">
    <citation type="submission" date="2017-08" db="EMBL/GenBank/DDBJ databases">
        <authorList>
            <person name="de Groot N.N."/>
        </authorList>
    </citation>
    <scope>NUCLEOTIDE SEQUENCE [LARGE SCALE GENOMIC DNA]</scope>
    <source>
        <strain evidence="2 3">USBA 352</strain>
    </source>
</reference>
<proteinExistence type="predicted"/>
<organism evidence="2 3">
    <name type="scientific">Stappia indica</name>
    <dbReference type="NCBI Taxonomy" id="538381"/>
    <lineage>
        <taxon>Bacteria</taxon>
        <taxon>Pseudomonadati</taxon>
        <taxon>Pseudomonadota</taxon>
        <taxon>Alphaproteobacteria</taxon>
        <taxon>Hyphomicrobiales</taxon>
        <taxon>Stappiaceae</taxon>
        <taxon>Stappia</taxon>
    </lineage>
</organism>
<accession>A0A285TUT8</accession>
<gene>
    <name evidence="2" type="ORF">SAMN05421512_12016</name>
</gene>
<dbReference type="AlphaFoldDB" id="A0A285TUT8"/>
<dbReference type="Proteomes" id="UP000219331">
    <property type="component" value="Unassembled WGS sequence"/>
</dbReference>
<keyword evidence="3" id="KW-1185">Reference proteome</keyword>
<sequence>MPADLPEQFLTASPEVTRYFREKGSRPTFDWRDIAPVEHAYAFTVAKSAGFDVLDDLRAAVDDAIVNRVPFEAFQERLTPILQAKGWWGKRFAKDPADGETKLVQLGSPRRLRTIYWANIRTAHAAGEWERTQRTKRFLPYLVYTLSLAERRRPEHRAWVGIVLPVDHPFWDTHYPPNGWGCKCGVRQISRREAERLGYDPEAGGPQVVMRSWRNRRTGQTVTVPVGIDPGWDTNPGKTRGRNVAELLSGRLGDLSTAARRAAIADFTASPTFKVFVDDAIDTGLKRAARVPDLKAEGLSGQALGERLKAEAPFALTRFPVAIAPGRFGDSYLPVMIDAATIGHSADHRRIVDSADWPDFGGILKRARLRRDLAGTIRAYDPRSGLFMVLDPLGRHWRLRTLYRPRGRDRYFEKQPGMDVE</sequence>
<evidence type="ECO:0000313" key="3">
    <source>
        <dbReference type="Proteomes" id="UP000219331"/>
    </source>
</evidence>
<dbReference type="RefSeq" id="WP_097176730.1">
    <property type="nucleotide sequence ID" value="NZ_OBML01000020.1"/>
</dbReference>